<dbReference type="InterPro" id="IPR010255">
    <property type="entry name" value="Haem_peroxidase_sf"/>
</dbReference>
<dbReference type="EMBL" id="BMNT01000013">
    <property type="protein sequence ID" value="GGK84099.1"/>
    <property type="molecule type" value="Genomic_DNA"/>
</dbReference>
<dbReference type="GO" id="GO:0005829">
    <property type="term" value="C:cytosol"/>
    <property type="evidence" value="ECO:0007669"/>
    <property type="project" value="TreeGrafter"/>
</dbReference>
<comment type="similarity">
    <text evidence="9 12 13">Belongs to the peroxidase family. Peroxidase/catalase subfamily.</text>
</comment>
<dbReference type="GO" id="GO:0020037">
    <property type="term" value="F:heme binding"/>
    <property type="evidence" value="ECO:0007669"/>
    <property type="project" value="InterPro"/>
</dbReference>
<reference evidence="16" key="1">
    <citation type="journal article" date="2014" name="Int. J. Syst. Evol. Microbiol.">
        <title>Complete genome sequence of Corynebacterium casei LMG S-19264T (=DSM 44701T), isolated from a smear-ripened cheese.</title>
        <authorList>
            <consortium name="US DOE Joint Genome Institute (JGI-PGF)"/>
            <person name="Walter F."/>
            <person name="Albersmeier A."/>
            <person name="Kalinowski J."/>
            <person name="Ruckert C."/>
        </authorList>
    </citation>
    <scope>NUCLEOTIDE SEQUENCE</scope>
    <source>
        <strain evidence="16">JCM 13064</strain>
    </source>
</reference>
<evidence type="ECO:0000256" key="6">
    <source>
        <dbReference type="ARBA" id="ARBA00023324"/>
    </source>
</evidence>
<sequence>MSENHDAIVTDPKAGDEGGCPVAHGRAAHPTQGGGNRQWWPERLNLKILAKNPAVANPLGAEFDYAEAFKSLDLAVVKQDIAEVLTTSQDWWPADYGHYGPFIIRMAWHSAGTYRISDGRGGAGAGQQRFAPLNSWPDNGNLDKARRLLWPVKKKYGQKLSWADLMILAGNVALESMGFKTFGFGGGRADVWEPDEDVYWGPETTWLGDERYTGDRELENPLAAVQMGLIYVNPEGPNGNPDPLAAARDIRETFRRMAMNDEETVALIAGGHTFGKTHGAGPADNVGADPEAAPIEQLGFGWKNAYGTGKGADAITSGLEGAWTDTPITWDNSFFGILFGYEWELSKSPAGAHQWKPKDGAGAGTVPDAHDPSKRHAPTMLTTDLALRFDPIYEQISRRFHANPDEFADAFARAWYKLTHRDMGPVVRYLGPEVPAETLLWQDPLPALTHELVDAADIAVLKDRILASGLSVSELVSTAWASASSFRGSDKRGGANGARIRLEPQNGWEVNDPDRLAVVLRTLEGIQETFNAEQTGGKRVSLADLIVLAGGVGVEQAAKKAGFAVDVPFTPGRVDASQEQTDVESFAAIEPAADGFRNYQGKGSRLPAEYLLIDRANLLTLSAPEMTVLVGGLRVLGANHQQSPLGVLTATPESLTNDFFVNLLDMGTTWTSTSGDAGTFEGRDAVTGEVRWTGSRADLVFGSNSELRALAEVYASDDATEKFVNDFVAAWVKVMNLDRFDLV</sequence>
<dbReference type="PANTHER" id="PTHR30555">
    <property type="entry name" value="HYDROPEROXIDASE I, BIFUNCTIONAL CATALASE-PEROXIDASE"/>
    <property type="match status" value="1"/>
</dbReference>
<dbReference type="GO" id="GO:0070301">
    <property type="term" value="P:cellular response to hydrogen peroxide"/>
    <property type="evidence" value="ECO:0007669"/>
    <property type="project" value="TreeGrafter"/>
</dbReference>
<dbReference type="CDD" id="cd08200">
    <property type="entry name" value="catalase_peroxidase_2"/>
    <property type="match status" value="1"/>
</dbReference>
<organism evidence="16 17">
    <name type="scientific">Sphaerisporangium melleum</name>
    <dbReference type="NCBI Taxonomy" id="321316"/>
    <lineage>
        <taxon>Bacteria</taxon>
        <taxon>Bacillati</taxon>
        <taxon>Actinomycetota</taxon>
        <taxon>Actinomycetes</taxon>
        <taxon>Streptosporangiales</taxon>
        <taxon>Streptosporangiaceae</taxon>
        <taxon>Sphaerisporangium</taxon>
    </lineage>
</organism>
<dbReference type="NCBIfam" id="TIGR00198">
    <property type="entry name" value="cat_per_HPI"/>
    <property type="match status" value="1"/>
</dbReference>
<feature type="region of interest" description="Disordered" evidence="14">
    <location>
        <begin position="350"/>
        <end position="377"/>
    </location>
</feature>
<evidence type="ECO:0000256" key="3">
    <source>
        <dbReference type="ARBA" id="ARBA00022723"/>
    </source>
</evidence>
<dbReference type="PROSITE" id="PS00436">
    <property type="entry name" value="PEROXIDASE_2"/>
    <property type="match status" value="1"/>
</dbReference>
<dbReference type="FunFam" id="1.10.420.10:FF:000004">
    <property type="entry name" value="Catalase-peroxidase"/>
    <property type="match status" value="1"/>
</dbReference>
<protein>
    <recommendedName>
        <fullName evidence="11 12">Catalase-peroxidase</fullName>
        <shortName evidence="12">CP</shortName>
        <ecNumber evidence="10 12">1.11.1.21</ecNumber>
    </recommendedName>
    <alternativeName>
        <fullName evidence="12">Peroxidase/catalase</fullName>
    </alternativeName>
</protein>
<keyword evidence="17" id="KW-1185">Reference proteome</keyword>
<dbReference type="GO" id="GO:0042744">
    <property type="term" value="P:hydrogen peroxide catabolic process"/>
    <property type="evidence" value="ECO:0007669"/>
    <property type="project" value="UniProtKB-KW"/>
</dbReference>
<dbReference type="InterPro" id="IPR000763">
    <property type="entry name" value="Catalase_peroxidase"/>
</dbReference>
<feature type="cross-link" description="Tryptophyl-tyrosyl-methioninium (Tyr-Met) (with Trp-108)" evidence="12">
    <location>
        <begin position="231"/>
        <end position="257"/>
    </location>
</feature>
<name>A0A917R1A1_9ACTN</name>
<evidence type="ECO:0000256" key="9">
    <source>
        <dbReference type="ARBA" id="ARBA00060838"/>
    </source>
</evidence>
<evidence type="ECO:0000256" key="8">
    <source>
        <dbReference type="ARBA" id="ARBA00051651"/>
    </source>
</evidence>
<dbReference type="PROSITE" id="PS00435">
    <property type="entry name" value="PEROXIDASE_1"/>
    <property type="match status" value="1"/>
</dbReference>
<comment type="cofactor">
    <cofactor evidence="12">
        <name>heme b</name>
        <dbReference type="ChEBI" id="CHEBI:60344"/>
    </cofactor>
    <text evidence="12">Binds 1 heme b (iron(II)-protoporphyrin IX) group per dimer.</text>
</comment>
<evidence type="ECO:0000256" key="14">
    <source>
        <dbReference type="SAM" id="MobiDB-lite"/>
    </source>
</evidence>
<dbReference type="InterPro" id="IPR002016">
    <property type="entry name" value="Haem_peroxidase"/>
</dbReference>
<dbReference type="FunFam" id="1.10.520.10:FF:000002">
    <property type="entry name" value="Catalase-peroxidase"/>
    <property type="match status" value="1"/>
</dbReference>
<comment type="catalytic activity">
    <reaction evidence="7 12 13">
        <text>2 H2O2 = O2 + 2 H2O</text>
        <dbReference type="Rhea" id="RHEA:20309"/>
        <dbReference type="ChEBI" id="CHEBI:15377"/>
        <dbReference type="ChEBI" id="CHEBI:15379"/>
        <dbReference type="ChEBI" id="CHEBI:16240"/>
        <dbReference type="EC" id="1.11.1.21"/>
    </reaction>
</comment>
<feature type="site" description="Transition state stabilizer" evidence="12">
    <location>
        <position position="105"/>
    </location>
</feature>
<comment type="function">
    <text evidence="12">Bifunctional enzyme with both catalase and broad-spectrum peroxidase activity.</text>
</comment>
<gene>
    <name evidence="12 16" type="primary">katG</name>
    <name evidence="16" type="ORF">GCM10007964_28170</name>
</gene>
<evidence type="ECO:0000256" key="10">
    <source>
        <dbReference type="ARBA" id="ARBA00067012"/>
    </source>
</evidence>
<evidence type="ECO:0000256" key="12">
    <source>
        <dbReference type="HAMAP-Rule" id="MF_01961"/>
    </source>
</evidence>
<dbReference type="PRINTS" id="PR00458">
    <property type="entry name" value="PEROXIDASE"/>
</dbReference>
<dbReference type="SUPFAM" id="SSF48113">
    <property type="entry name" value="Heme-dependent peroxidases"/>
    <property type="match status" value="2"/>
</dbReference>
<comment type="catalytic activity">
    <reaction evidence="8 12 13">
        <text>H2O2 + AH2 = A + 2 H2O</text>
        <dbReference type="Rhea" id="RHEA:30275"/>
        <dbReference type="ChEBI" id="CHEBI:13193"/>
        <dbReference type="ChEBI" id="CHEBI:15377"/>
        <dbReference type="ChEBI" id="CHEBI:16240"/>
        <dbReference type="ChEBI" id="CHEBI:17499"/>
        <dbReference type="EC" id="1.11.1.21"/>
    </reaction>
</comment>
<evidence type="ECO:0000256" key="5">
    <source>
        <dbReference type="ARBA" id="ARBA00023004"/>
    </source>
</evidence>
<feature type="domain" description="Plant heme peroxidase family profile" evidence="15">
    <location>
        <begin position="142"/>
        <end position="437"/>
    </location>
</feature>
<dbReference type="Gene3D" id="1.10.420.10">
    <property type="entry name" value="Peroxidase, domain 2"/>
    <property type="match status" value="2"/>
</dbReference>
<dbReference type="FunFam" id="1.10.420.10:FF:000002">
    <property type="entry name" value="Catalase-peroxidase"/>
    <property type="match status" value="1"/>
</dbReference>
<feature type="binding site" description="axial binding residue" evidence="12">
    <location>
        <position position="272"/>
    </location>
    <ligand>
        <name>heme b</name>
        <dbReference type="ChEBI" id="CHEBI:60344"/>
    </ligand>
    <ligandPart>
        <name>Fe</name>
        <dbReference type="ChEBI" id="CHEBI:18248"/>
    </ligandPart>
</feature>
<comment type="caution">
    <text evidence="12">Lacks conserved residue(s) required for the propagation of feature annotation.</text>
</comment>
<dbReference type="NCBIfam" id="NF011635">
    <property type="entry name" value="PRK15061.1"/>
    <property type="match status" value="1"/>
</dbReference>
<dbReference type="Gene3D" id="1.10.520.10">
    <property type="match status" value="2"/>
</dbReference>
<comment type="PTM">
    <text evidence="12">Formation of the three residue Trp-Tyr-Met cross-link is important for the catalase, but not the peroxidase activity of the enzyme.</text>
</comment>
<comment type="caution">
    <text evidence="16">The sequence shown here is derived from an EMBL/GenBank/DDBJ whole genome shotgun (WGS) entry which is preliminary data.</text>
</comment>
<evidence type="ECO:0000259" key="15">
    <source>
        <dbReference type="PROSITE" id="PS50873"/>
    </source>
</evidence>
<keyword evidence="1 12" id="KW-0575">Peroxidase</keyword>
<evidence type="ECO:0000256" key="11">
    <source>
        <dbReference type="ARBA" id="ARBA00074141"/>
    </source>
</evidence>
<evidence type="ECO:0000313" key="17">
    <source>
        <dbReference type="Proteomes" id="UP000645217"/>
    </source>
</evidence>
<dbReference type="PRINTS" id="PR00460">
    <property type="entry name" value="BPEROXIDASE"/>
</dbReference>
<dbReference type="PANTHER" id="PTHR30555:SF0">
    <property type="entry name" value="CATALASE-PEROXIDASE"/>
    <property type="match status" value="1"/>
</dbReference>
<evidence type="ECO:0000313" key="16">
    <source>
        <dbReference type="EMBL" id="GGK84099.1"/>
    </source>
</evidence>
<dbReference type="GO" id="GO:0004096">
    <property type="term" value="F:catalase activity"/>
    <property type="evidence" value="ECO:0007669"/>
    <property type="project" value="UniProtKB-UniRule"/>
</dbReference>
<keyword evidence="3 12" id="KW-0479">Metal-binding</keyword>
<feature type="active site" description="Proton acceptor" evidence="12">
    <location>
        <position position="109"/>
    </location>
</feature>
<dbReference type="AlphaFoldDB" id="A0A917R1A1"/>
<evidence type="ECO:0000256" key="4">
    <source>
        <dbReference type="ARBA" id="ARBA00023002"/>
    </source>
</evidence>
<proteinExistence type="inferred from homology"/>
<keyword evidence="2 12" id="KW-0349">Heme</keyword>
<evidence type="ECO:0000256" key="7">
    <source>
        <dbReference type="ARBA" id="ARBA00049145"/>
    </source>
</evidence>
<evidence type="ECO:0000256" key="2">
    <source>
        <dbReference type="ARBA" id="ARBA00022617"/>
    </source>
</evidence>
<dbReference type="GO" id="GO:0046872">
    <property type="term" value="F:metal ion binding"/>
    <property type="evidence" value="ECO:0007669"/>
    <property type="project" value="UniProtKB-KW"/>
</dbReference>
<evidence type="ECO:0000256" key="1">
    <source>
        <dbReference type="ARBA" id="ARBA00022559"/>
    </source>
</evidence>
<evidence type="ECO:0000256" key="13">
    <source>
        <dbReference type="RuleBase" id="RU003451"/>
    </source>
</evidence>
<dbReference type="InterPro" id="IPR019794">
    <property type="entry name" value="Peroxidases_AS"/>
</dbReference>
<dbReference type="RefSeq" id="WP_189163427.1">
    <property type="nucleotide sequence ID" value="NZ_BMNT01000013.1"/>
</dbReference>
<dbReference type="Proteomes" id="UP000645217">
    <property type="component" value="Unassembled WGS sequence"/>
</dbReference>
<dbReference type="PROSITE" id="PS50873">
    <property type="entry name" value="PEROXIDASE_4"/>
    <property type="match status" value="1"/>
</dbReference>
<reference evidence="16" key="2">
    <citation type="submission" date="2020-09" db="EMBL/GenBank/DDBJ databases">
        <authorList>
            <person name="Sun Q."/>
            <person name="Ohkuma M."/>
        </authorList>
    </citation>
    <scope>NUCLEOTIDE SEQUENCE</scope>
    <source>
        <strain evidence="16">JCM 13064</strain>
    </source>
</reference>
<keyword evidence="4 12" id="KW-0560">Oxidoreductase</keyword>
<comment type="subunit">
    <text evidence="12">Homodimer or homotetramer.</text>
</comment>
<keyword evidence="6 12" id="KW-0376">Hydrogen peroxide</keyword>
<feature type="region of interest" description="Disordered" evidence="14">
    <location>
        <begin position="1"/>
        <end position="37"/>
    </location>
</feature>
<accession>A0A917R1A1</accession>
<keyword evidence="5 12" id="KW-0408">Iron</keyword>
<dbReference type="InterPro" id="IPR019793">
    <property type="entry name" value="Peroxidases_heam-ligand_BS"/>
</dbReference>
<feature type="compositionally biased region" description="Basic and acidic residues" evidence="14">
    <location>
        <begin position="1"/>
        <end position="16"/>
    </location>
</feature>
<dbReference type="HAMAP" id="MF_01961">
    <property type="entry name" value="Catal_peroxid"/>
    <property type="match status" value="1"/>
</dbReference>
<dbReference type="EC" id="1.11.1.21" evidence="10 12"/>
<dbReference type="Pfam" id="PF00141">
    <property type="entry name" value="peroxidase"/>
    <property type="match status" value="2"/>
</dbReference>
<dbReference type="CDD" id="cd00649">
    <property type="entry name" value="catalase_peroxidase_1"/>
    <property type="match status" value="1"/>
</dbReference>